<dbReference type="GO" id="GO:0005886">
    <property type="term" value="C:plasma membrane"/>
    <property type="evidence" value="ECO:0007669"/>
    <property type="project" value="UniProtKB-SubCell"/>
</dbReference>
<dbReference type="InterPro" id="IPR020894">
    <property type="entry name" value="Cadherin_CS"/>
</dbReference>
<keyword evidence="4 7" id="KW-0106">Calcium</keyword>
<evidence type="ECO:0000256" key="2">
    <source>
        <dbReference type="ARBA" id="ARBA00022692"/>
    </source>
</evidence>
<feature type="compositionally biased region" description="Polar residues" evidence="8">
    <location>
        <begin position="1"/>
        <end position="11"/>
    </location>
</feature>
<dbReference type="PROSITE" id="PS50268">
    <property type="entry name" value="CADHERIN_2"/>
    <property type="match status" value="3"/>
</dbReference>
<evidence type="ECO:0000256" key="5">
    <source>
        <dbReference type="ARBA" id="ARBA00022989"/>
    </source>
</evidence>
<dbReference type="WBParaSite" id="maker-uti_cns_0018025-snap-gene-0.2-mRNA-1">
    <property type="protein sequence ID" value="maker-uti_cns_0018025-snap-gene-0.2-mRNA-1"/>
    <property type="gene ID" value="maker-uti_cns_0018025-snap-gene-0.2"/>
</dbReference>
<keyword evidence="2" id="KW-0812">Transmembrane</keyword>
<reference evidence="11" key="1">
    <citation type="submission" date="2016-11" db="UniProtKB">
        <authorList>
            <consortium name="WormBaseParasite"/>
        </authorList>
    </citation>
    <scope>IDENTIFICATION</scope>
</reference>
<evidence type="ECO:0000256" key="7">
    <source>
        <dbReference type="PROSITE-ProRule" id="PRU00043"/>
    </source>
</evidence>
<feature type="domain" description="Cadherin" evidence="9">
    <location>
        <begin position="485"/>
        <end position="533"/>
    </location>
</feature>
<accession>A0A1I8IWM4</accession>
<keyword evidence="3" id="KW-0677">Repeat</keyword>
<dbReference type="PANTHER" id="PTHR24026">
    <property type="entry name" value="FAT ATYPICAL CADHERIN-RELATED"/>
    <property type="match status" value="1"/>
</dbReference>
<keyword evidence="6" id="KW-0472">Membrane</keyword>
<feature type="compositionally biased region" description="Polar residues" evidence="8">
    <location>
        <begin position="43"/>
        <end position="53"/>
    </location>
</feature>
<evidence type="ECO:0000256" key="6">
    <source>
        <dbReference type="ARBA" id="ARBA00023136"/>
    </source>
</evidence>
<comment type="subcellular location">
    <subcellularLocation>
        <location evidence="1">Membrane</location>
    </subcellularLocation>
</comment>
<dbReference type="Gene3D" id="2.60.40.60">
    <property type="entry name" value="Cadherins"/>
    <property type="match status" value="4"/>
</dbReference>
<feature type="region of interest" description="Disordered" evidence="8">
    <location>
        <begin position="453"/>
        <end position="482"/>
    </location>
</feature>
<evidence type="ECO:0000256" key="3">
    <source>
        <dbReference type="ARBA" id="ARBA00022737"/>
    </source>
</evidence>
<dbReference type="PROSITE" id="PS00232">
    <property type="entry name" value="CADHERIN_1"/>
    <property type="match status" value="2"/>
</dbReference>
<evidence type="ECO:0000313" key="10">
    <source>
        <dbReference type="Proteomes" id="UP000095280"/>
    </source>
</evidence>
<sequence>SFHTSTASQPCGTAPFPPAVAGSRGGKMNRAQKKKKSLRADGSNKSAWSTGGPTSAECGQSPPWLGPRGGQSVPRTGESSVGRRAQLPAIVLVQPGGGGGWWPNFQNKNFAERAAERKKAEQKGRNRRIRYSIEPRTAESSCFRLDPSAGLLSLEFQKLDREANPLHRIVIVARDCGEPPLSASVTATLSLMDVNDNPPEFEQPSPTVNLSEAVPVGHVITRLRATSRDSGRNAEIRYRLLDSAGLFNLSELTDFSIIAQLPASFSVSCAALLGRSSKCSSTFASEPRNCHFSAAEPGKAISGILPPDPRPPLTNLNGRIHILDMPSTVFDPPDPWWAAELSAAKQQQQSREKPFPQGTPAAQAEAGNGDRVPDPGHIFHTEAAEIVAKGAGMKSSSTSVEFLRFQFEAPLGSRLFVSERAAPLTAGESAGDERSRCSQSVFWPEREMLAREGRAGEVAGSPRQTGSEQRRHGREAERAKRPSELVLAAPLDFERQQRHHATVRAFDLGDSPLSSTAVVTVRVLDENDNAPQFLSDVYNASLPENREPGYRLDVNLTATDADSGDNGRLAYSIESGNSQQLFSLDMSTGRLFARKKADREAKDFYRLTVLATDYGNPPMTGRAEVRIRVLDENDCEPKFDQEEYRFVMQIDDKGNVSQQPYL</sequence>
<dbReference type="CDD" id="cd11304">
    <property type="entry name" value="Cadherin_repeat"/>
    <property type="match status" value="4"/>
</dbReference>
<dbReference type="Pfam" id="PF00028">
    <property type="entry name" value="Cadherin"/>
    <property type="match status" value="2"/>
</dbReference>
<dbReference type="PANTHER" id="PTHR24026:SF126">
    <property type="entry name" value="PROTOCADHERIN FAT 4"/>
    <property type="match status" value="1"/>
</dbReference>
<feature type="region of interest" description="Disordered" evidence="8">
    <location>
        <begin position="1"/>
        <end position="82"/>
    </location>
</feature>
<name>A0A1I8IWM4_9PLAT</name>
<evidence type="ECO:0000313" key="11">
    <source>
        <dbReference type="WBParaSite" id="maker-uti_cns_0018025-snap-gene-0.2-mRNA-1"/>
    </source>
</evidence>
<keyword evidence="5" id="KW-1133">Transmembrane helix</keyword>
<organism evidence="10 11">
    <name type="scientific">Macrostomum lignano</name>
    <dbReference type="NCBI Taxonomy" id="282301"/>
    <lineage>
        <taxon>Eukaryota</taxon>
        <taxon>Metazoa</taxon>
        <taxon>Spiralia</taxon>
        <taxon>Lophotrochozoa</taxon>
        <taxon>Platyhelminthes</taxon>
        <taxon>Rhabditophora</taxon>
        <taxon>Macrostomorpha</taxon>
        <taxon>Macrostomida</taxon>
        <taxon>Macrostomidae</taxon>
        <taxon>Macrostomum</taxon>
    </lineage>
</organism>
<proteinExistence type="predicted"/>
<keyword evidence="10" id="KW-1185">Reference proteome</keyword>
<dbReference type="FunFam" id="2.60.40.60:FF:000010">
    <property type="entry name" value="Cadherin EGF LAG seven-pass G-type receptor 3"/>
    <property type="match status" value="1"/>
</dbReference>
<feature type="domain" description="Cadherin" evidence="9">
    <location>
        <begin position="114"/>
        <end position="201"/>
    </location>
</feature>
<dbReference type="GO" id="GO:0007156">
    <property type="term" value="P:homophilic cell adhesion via plasma membrane adhesion molecules"/>
    <property type="evidence" value="ECO:0007669"/>
    <property type="project" value="InterPro"/>
</dbReference>
<dbReference type="InterPro" id="IPR002126">
    <property type="entry name" value="Cadherin-like_dom"/>
</dbReference>
<dbReference type="AlphaFoldDB" id="A0A1I8IWM4"/>
<dbReference type="SMART" id="SM00112">
    <property type="entry name" value="CA"/>
    <property type="match status" value="3"/>
</dbReference>
<evidence type="ECO:0000256" key="4">
    <source>
        <dbReference type="ARBA" id="ARBA00022837"/>
    </source>
</evidence>
<feature type="compositionally biased region" description="Basic and acidic residues" evidence="8">
    <location>
        <begin position="468"/>
        <end position="482"/>
    </location>
</feature>
<dbReference type="SUPFAM" id="SSF49313">
    <property type="entry name" value="Cadherin-like"/>
    <property type="match status" value="3"/>
</dbReference>
<dbReference type="InterPro" id="IPR015919">
    <property type="entry name" value="Cadherin-like_sf"/>
</dbReference>
<protein>
    <submittedName>
        <fullName evidence="11">Cadherin domain-containing protein</fullName>
    </submittedName>
</protein>
<dbReference type="PRINTS" id="PR00205">
    <property type="entry name" value="CADHERIN"/>
</dbReference>
<evidence type="ECO:0000256" key="1">
    <source>
        <dbReference type="ARBA" id="ARBA00004370"/>
    </source>
</evidence>
<dbReference type="GO" id="GO:0005509">
    <property type="term" value="F:calcium ion binding"/>
    <property type="evidence" value="ECO:0007669"/>
    <property type="project" value="UniProtKB-UniRule"/>
</dbReference>
<feature type="region of interest" description="Disordered" evidence="8">
    <location>
        <begin position="341"/>
        <end position="372"/>
    </location>
</feature>
<evidence type="ECO:0000256" key="8">
    <source>
        <dbReference type="SAM" id="MobiDB-lite"/>
    </source>
</evidence>
<feature type="domain" description="Cadherin" evidence="9">
    <location>
        <begin position="534"/>
        <end position="639"/>
    </location>
</feature>
<evidence type="ECO:0000259" key="9">
    <source>
        <dbReference type="PROSITE" id="PS50268"/>
    </source>
</evidence>
<dbReference type="Proteomes" id="UP000095280">
    <property type="component" value="Unplaced"/>
</dbReference>